<comment type="caution">
    <text evidence="7">The sequence shown here is derived from an EMBL/GenBank/DDBJ whole genome shotgun (WGS) entry which is preliminary data.</text>
</comment>
<comment type="function">
    <text evidence="5">Involved in transvection phenomena (= synapsis-dependent gene expression), where the synaptic pairing of chromosomes carrying genes with which zeste interacts influences the expression of these genes. Zeste binds to DNA and stimulates transcription from a nearby promoter.</text>
</comment>
<feature type="domain" description="Myb/SANT-like DNA-binding" evidence="6">
    <location>
        <begin position="12"/>
        <end position="86"/>
    </location>
</feature>
<dbReference type="EMBL" id="JASPKZ010001229">
    <property type="protein sequence ID" value="KAJ9598318.1"/>
    <property type="molecule type" value="Genomic_DNA"/>
</dbReference>
<name>A0AAD8EPZ2_DIPPU</name>
<keyword evidence="8" id="KW-1185">Reference proteome</keyword>
<dbReference type="InterPro" id="IPR028002">
    <property type="entry name" value="Myb_DNA-bind_5"/>
</dbReference>
<evidence type="ECO:0000256" key="3">
    <source>
        <dbReference type="ARBA" id="ARBA00023015"/>
    </source>
</evidence>
<keyword evidence="4" id="KW-0804">Transcription</keyword>
<dbReference type="PANTHER" id="PTHR21411">
    <property type="entry name" value="APONTIC"/>
    <property type="match status" value="1"/>
</dbReference>
<gene>
    <name evidence="7" type="ORF">L9F63_010996</name>
</gene>
<evidence type="ECO:0000256" key="2">
    <source>
        <dbReference type="ARBA" id="ARBA00016807"/>
    </source>
</evidence>
<reference evidence="7" key="1">
    <citation type="journal article" date="2023" name="IScience">
        <title>Live-bearing cockroach genome reveals convergent evolutionary mechanisms linked to viviparity in insects and beyond.</title>
        <authorList>
            <person name="Fouks B."/>
            <person name="Harrison M.C."/>
            <person name="Mikhailova A.A."/>
            <person name="Marchal E."/>
            <person name="English S."/>
            <person name="Carruthers M."/>
            <person name="Jennings E.C."/>
            <person name="Chiamaka E.L."/>
            <person name="Frigard R.A."/>
            <person name="Pippel M."/>
            <person name="Attardo G.M."/>
            <person name="Benoit J.B."/>
            <person name="Bornberg-Bauer E."/>
            <person name="Tobe S.S."/>
        </authorList>
    </citation>
    <scope>NUCLEOTIDE SEQUENCE</scope>
    <source>
        <strain evidence="7">Stay&amp;Tobe</strain>
    </source>
</reference>
<evidence type="ECO:0000256" key="4">
    <source>
        <dbReference type="ARBA" id="ARBA00023163"/>
    </source>
</evidence>
<protein>
    <recommendedName>
        <fullName evidence="2">Regulatory protein zeste</fullName>
    </recommendedName>
</protein>
<evidence type="ECO:0000256" key="1">
    <source>
        <dbReference type="ARBA" id="ARBA00011764"/>
    </source>
</evidence>
<comment type="subunit">
    <text evidence="1">Self-associates forming complexes of several hundred monomers.</text>
</comment>
<sequence>MNKSENRKRKKMPNMSFKERNILVDLVKEHVDIIESKKTDAVTIQSKNKEWEKIYVRFNSHGLGTVRDVNNLRTTWDNLKKSAERKFNAERKNGAN</sequence>
<dbReference type="Pfam" id="PF13873">
    <property type="entry name" value="Myb_DNA-bind_5"/>
    <property type="match status" value="1"/>
</dbReference>
<evidence type="ECO:0000313" key="8">
    <source>
        <dbReference type="Proteomes" id="UP001233999"/>
    </source>
</evidence>
<organism evidence="7 8">
    <name type="scientific">Diploptera punctata</name>
    <name type="common">Pacific beetle cockroach</name>
    <dbReference type="NCBI Taxonomy" id="6984"/>
    <lineage>
        <taxon>Eukaryota</taxon>
        <taxon>Metazoa</taxon>
        <taxon>Ecdysozoa</taxon>
        <taxon>Arthropoda</taxon>
        <taxon>Hexapoda</taxon>
        <taxon>Insecta</taxon>
        <taxon>Pterygota</taxon>
        <taxon>Neoptera</taxon>
        <taxon>Polyneoptera</taxon>
        <taxon>Dictyoptera</taxon>
        <taxon>Blattodea</taxon>
        <taxon>Blaberoidea</taxon>
        <taxon>Blaberidae</taxon>
        <taxon>Diplopterinae</taxon>
        <taxon>Diploptera</taxon>
    </lineage>
</organism>
<dbReference type="AlphaFoldDB" id="A0AAD8EPZ2"/>
<proteinExistence type="predicted"/>
<evidence type="ECO:0000256" key="5">
    <source>
        <dbReference type="ARBA" id="ARBA00025466"/>
    </source>
</evidence>
<evidence type="ECO:0000259" key="6">
    <source>
        <dbReference type="Pfam" id="PF13873"/>
    </source>
</evidence>
<reference evidence="7" key="2">
    <citation type="submission" date="2023-05" db="EMBL/GenBank/DDBJ databases">
        <authorList>
            <person name="Fouks B."/>
        </authorList>
    </citation>
    <scope>NUCLEOTIDE SEQUENCE</scope>
    <source>
        <strain evidence="7">Stay&amp;Tobe</strain>
        <tissue evidence="7">Testes</tissue>
    </source>
</reference>
<keyword evidence="3" id="KW-0805">Transcription regulation</keyword>
<evidence type="ECO:0000313" key="7">
    <source>
        <dbReference type="EMBL" id="KAJ9598318.1"/>
    </source>
</evidence>
<accession>A0AAD8EPZ2</accession>
<dbReference type="PANTHER" id="PTHR21411:SF0">
    <property type="entry name" value="REGULATORY PROTEIN ZESTE"/>
    <property type="match status" value="1"/>
</dbReference>
<dbReference type="Proteomes" id="UP001233999">
    <property type="component" value="Unassembled WGS sequence"/>
</dbReference>